<proteinExistence type="predicted"/>
<dbReference type="EMBL" id="VSSQ01017961">
    <property type="protein sequence ID" value="MPM60747.1"/>
    <property type="molecule type" value="Genomic_DNA"/>
</dbReference>
<sequence length="127" mass="14146">MHLAGGEQIVFIHQAHIVFGEFVLMIGFFIERPDGFSAVLELLVFKTISQVSLHKKMGTQARIGCCSRPQADAFDGIVSGKSLDPAKIERVGLRVSQRDPVVHHKPGRLAQQRYDLPGFHDSAARRR</sequence>
<dbReference type="AlphaFoldDB" id="A0A645B5S1"/>
<accession>A0A645B5S1</accession>
<reference evidence="1" key="1">
    <citation type="submission" date="2019-08" db="EMBL/GenBank/DDBJ databases">
        <authorList>
            <person name="Kucharzyk K."/>
            <person name="Murdoch R.W."/>
            <person name="Higgins S."/>
            <person name="Loffler F."/>
        </authorList>
    </citation>
    <scope>NUCLEOTIDE SEQUENCE</scope>
</reference>
<organism evidence="1">
    <name type="scientific">bioreactor metagenome</name>
    <dbReference type="NCBI Taxonomy" id="1076179"/>
    <lineage>
        <taxon>unclassified sequences</taxon>
        <taxon>metagenomes</taxon>
        <taxon>ecological metagenomes</taxon>
    </lineage>
</organism>
<evidence type="ECO:0000313" key="1">
    <source>
        <dbReference type="EMBL" id="MPM60747.1"/>
    </source>
</evidence>
<name>A0A645B5S1_9ZZZZ</name>
<comment type="caution">
    <text evidence="1">The sequence shown here is derived from an EMBL/GenBank/DDBJ whole genome shotgun (WGS) entry which is preliminary data.</text>
</comment>
<protein>
    <submittedName>
        <fullName evidence="1">Uncharacterized protein</fullName>
    </submittedName>
</protein>
<gene>
    <name evidence="1" type="ORF">SDC9_107599</name>
</gene>